<dbReference type="GeneID" id="41979179"/>
<proteinExistence type="predicted"/>
<evidence type="ECO:0000313" key="2">
    <source>
        <dbReference type="EMBL" id="TPX18357.1"/>
    </source>
</evidence>
<protein>
    <submittedName>
        <fullName evidence="2">Uncharacterized protein</fullName>
    </submittedName>
</protein>
<reference evidence="2 3" key="1">
    <citation type="submission" date="2019-06" db="EMBL/GenBank/DDBJ databases">
        <title>Draft genome sequence of the filamentous fungus Phialemoniopsis curvata isolated from diesel fuel.</title>
        <authorList>
            <person name="Varaljay V.A."/>
            <person name="Lyon W.J."/>
            <person name="Crouch A.L."/>
            <person name="Drake C.E."/>
            <person name="Hollomon J.M."/>
            <person name="Nadeau L.J."/>
            <person name="Nunn H.S."/>
            <person name="Stevenson B.S."/>
            <person name="Bojanowski C.L."/>
            <person name="Crookes-Goodson W.J."/>
        </authorList>
    </citation>
    <scope>NUCLEOTIDE SEQUENCE [LARGE SCALE GENOMIC DNA]</scope>
    <source>
        <strain evidence="2 3">D216</strain>
    </source>
</reference>
<feature type="transmembrane region" description="Helical" evidence="1">
    <location>
        <begin position="95"/>
        <end position="118"/>
    </location>
</feature>
<accession>A0A507BEH6</accession>
<dbReference type="RefSeq" id="XP_031000068.1">
    <property type="nucleotide sequence ID" value="XM_031134494.1"/>
</dbReference>
<sequence>MQSNGEEPARIITKYRLSTDPLRNFDRTEERARQRYWSSSEMVNALVPQHEGMLPSVLLAMSTMAIIHAIVGYLGDPVGACRQWSGVDRAQKTRLLAHVYSVKNVYTGLIRAFAAYHITNPELYSLAQATFVGVLFLYGTELFIWKTTGPKECLIPFVQSAGVLLWMYIQRDYYLAGV</sequence>
<name>A0A507BEH6_9PEZI</name>
<dbReference type="OrthoDB" id="6485510at2759"/>
<keyword evidence="3" id="KW-1185">Reference proteome</keyword>
<feature type="transmembrane region" description="Helical" evidence="1">
    <location>
        <begin position="124"/>
        <end position="145"/>
    </location>
</feature>
<dbReference type="Proteomes" id="UP000319257">
    <property type="component" value="Unassembled WGS sequence"/>
</dbReference>
<keyword evidence="1" id="KW-1133">Transmembrane helix</keyword>
<keyword evidence="1" id="KW-0812">Transmembrane</keyword>
<dbReference type="Pfam" id="PF03694">
    <property type="entry name" value="Erg28"/>
    <property type="match status" value="1"/>
</dbReference>
<evidence type="ECO:0000313" key="3">
    <source>
        <dbReference type="Proteomes" id="UP000319257"/>
    </source>
</evidence>
<evidence type="ECO:0000256" key="1">
    <source>
        <dbReference type="SAM" id="Phobius"/>
    </source>
</evidence>
<dbReference type="STRING" id="1093900.A0A507BEH6"/>
<feature type="transmembrane region" description="Helical" evidence="1">
    <location>
        <begin position="152"/>
        <end position="169"/>
    </location>
</feature>
<dbReference type="InParanoid" id="A0A507BEH6"/>
<comment type="caution">
    <text evidence="2">The sequence shown here is derived from an EMBL/GenBank/DDBJ whole genome shotgun (WGS) entry which is preliminary data.</text>
</comment>
<gene>
    <name evidence="2" type="ORF">E0L32_011732</name>
</gene>
<dbReference type="AlphaFoldDB" id="A0A507BEH6"/>
<dbReference type="GO" id="GO:0016020">
    <property type="term" value="C:membrane"/>
    <property type="evidence" value="ECO:0007669"/>
    <property type="project" value="InterPro"/>
</dbReference>
<keyword evidence="1" id="KW-0472">Membrane</keyword>
<dbReference type="EMBL" id="SKBQ01000116">
    <property type="protein sequence ID" value="TPX18357.1"/>
    <property type="molecule type" value="Genomic_DNA"/>
</dbReference>
<dbReference type="InterPro" id="IPR005352">
    <property type="entry name" value="Erg28"/>
</dbReference>
<organism evidence="2 3">
    <name type="scientific">Thyridium curvatum</name>
    <dbReference type="NCBI Taxonomy" id="1093900"/>
    <lineage>
        <taxon>Eukaryota</taxon>
        <taxon>Fungi</taxon>
        <taxon>Dikarya</taxon>
        <taxon>Ascomycota</taxon>
        <taxon>Pezizomycotina</taxon>
        <taxon>Sordariomycetes</taxon>
        <taxon>Sordariomycetidae</taxon>
        <taxon>Thyridiales</taxon>
        <taxon>Thyridiaceae</taxon>
        <taxon>Thyridium</taxon>
    </lineage>
</organism>
<feature type="transmembrane region" description="Helical" evidence="1">
    <location>
        <begin position="52"/>
        <end position="74"/>
    </location>
</feature>